<dbReference type="PANTHER" id="PTHR31302:SF32">
    <property type="entry name" value="PHOSPHOESTERASE"/>
    <property type="match status" value="1"/>
</dbReference>
<evidence type="ECO:0000313" key="2">
    <source>
        <dbReference type="EMBL" id="MDC3415403.1"/>
    </source>
</evidence>
<accession>A0A9X4AEV8</accession>
<name>A0A9X4AEV8_9BACI</name>
<dbReference type="AlphaFoldDB" id="A0A9X4AEV8"/>
<proteinExistence type="predicted"/>
<dbReference type="RefSeq" id="WP_272444370.1">
    <property type="nucleotide sequence ID" value="NZ_JAMQKC010000001.1"/>
</dbReference>
<gene>
    <name evidence="2" type="ORF">NC799_00545</name>
</gene>
<comment type="caution">
    <text evidence="2">The sequence shown here is derived from an EMBL/GenBank/DDBJ whole genome shotgun (WGS) entry which is preliminary data.</text>
</comment>
<sequence length="254" mass="29506">MIVTIIVVLCSLTSLFFYMLYKAHHDVLDDRPIFIEGKSNQKLVNLFFISDIHRRVINQKTLDLVPLDIDFVVIGGDLLESGVPLANARENIKRLKQLQAPIYFIWGNNDYETNIQAFKRMLYNEGVYILKNQVFSFQVNNKHFNLIGLDYYKKGKPKYDFSWLQATEDAYNILLTHDPRAFNRFSDKEIEHIHLVLSGHTHGGQIRFFGFGPYEKGGLKFVRKTPIFISEGYGYTKLPLRLGTNAECHILRLK</sequence>
<dbReference type="GO" id="GO:0008758">
    <property type="term" value="F:UDP-2,3-diacylglucosamine hydrolase activity"/>
    <property type="evidence" value="ECO:0007669"/>
    <property type="project" value="TreeGrafter"/>
</dbReference>
<dbReference type="PANTHER" id="PTHR31302">
    <property type="entry name" value="TRANSMEMBRANE PROTEIN WITH METALLOPHOSPHOESTERASE DOMAIN-RELATED"/>
    <property type="match status" value="1"/>
</dbReference>
<dbReference type="GO" id="GO:0016020">
    <property type="term" value="C:membrane"/>
    <property type="evidence" value="ECO:0007669"/>
    <property type="project" value="GOC"/>
</dbReference>
<reference evidence="2" key="1">
    <citation type="submission" date="2022-06" db="EMBL/GenBank/DDBJ databases">
        <title>Aquibacillus sp. a new bacterium isolated from soil saline samples.</title>
        <authorList>
            <person name="Galisteo C."/>
            <person name="De La Haba R."/>
            <person name="Sanchez-Porro C."/>
            <person name="Ventosa A."/>
        </authorList>
    </citation>
    <scope>NUCLEOTIDE SEQUENCE</scope>
    <source>
        <strain evidence="2">3ASR75-54</strain>
    </source>
</reference>
<evidence type="ECO:0000259" key="1">
    <source>
        <dbReference type="Pfam" id="PF00149"/>
    </source>
</evidence>
<dbReference type="Gene3D" id="3.60.21.10">
    <property type="match status" value="1"/>
</dbReference>
<dbReference type="InterPro" id="IPR051158">
    <property type="entry name" value="Metallophosphoesterase_sf"/>
</dbReference>
<feature type="domain" description="Calcineurin-like phosphoesterase" evidence="1">
    <location>
        <begin position="47"/>
        <end position="203"/>
    </location>
</feature>
<protein>
    <submittedName>
        <fullName evidence="2">Metallophosphoesterase</fullName>
    </submittedName>
</protein>
<dbReference type="SUPFAM" id="SSF56300">
    <property type="entry name" value="Metallo-dependent phosphatases"/>
    <property type="match status" value="1"/>
</dbReference>
<dbReference type="Pfam" id="PF00149">
    <property type="entry name" value="Metallophos"/>
    <property type="match status" value="1"/>
</dbReference>
<dbReference type="Proteomes" id="UP001145069">
    <property type="component" value="Unassembled WGS sequence"/>
</dbReference>
<organism evidence="2 3">
    <name type="scientific">Aquibacillus salsiterrae</name>
    <dbReference type="NCBI Taxonomy" id="2950439"/>
    <lineage>
        <taxon>Bacteria</taxon>
        <taxon>Bacillati</taxon>
        <taxon>Bacillota</taxon>
        <taxon>Bacilli</taxon>
        <taxon>Bacillales</taxon>
        <taxon>Bacillaceae</taxon>
        <taxon>Aquibacillus</taxon>
    </lineage>
</organism>
<dbReference type="EMBL" id="JAMQKC010000001">
    <property type="protein sequence ID" value="MDC3415403.1"/>
    <property type="molecule type" value="Genomic_DNA"/>
</dbReference>
<evidence type="ECO:0000313" key="3">
    <source>
        <dbReference type="Proteomes" id="UP001145069"/>
    </source>
</evidence>
<dbReference type="GO" id="GO:0009245">
    <property type="term" value="P:lipid A biosynthetic process"/>
    <property type="evidence" value="ECO:0007669"/>
    <property type="project" value="TreeGrafter"/>
</dbReference>
<dbReference type="InterPro" id="IPR029052">
    <property type="entry name" value="Metallo-depent_PP-like"/>
</dbReference>
<keyword evidence="3" id="KW-1185">Reference proteome</keyword>
<dbReference type="InterPro" id="IPR004843">
    <property type="entry name" value="Calcineurin-like_PHP"/>
</dbReference>